<feature type="transmembrane region" description="Helical" evidence="10">
    <location>
        <begin position="162"/>
        <end position="180"/>
    </location>
</feature>
<dbReference type="GO" id="GO:0003690">
    <property type="term" value="F:double-stranded DNA binding"/>
    <property type="evidence" value="ECO:0007669"/>
    <property type="project" value="TreeGrafter"/>
</dbReference>
<keyword evidence="10" id="KW-0472">Membrane</keyword>
<protein>
    <submittedName>
        <fullName evidence="11">Uncharacterized protein</fullName>
    </submittedName>
</protein>
<keyword evidence="3" id="KW-0540">Nuclease</keyword>
<organism evidence="11 12">
    <name type="scientific">Mycena alexandri</name>
    <dbReference type="NCBI Taxonomy" id="1745969"/>
    <lineage>
        <taxon>Eukaryota</taxon>
        <taxon>Fungi</taxon>
        <taxon>Dikarya</taxon>
        <taxon>Basidiomycota</taxon>
        <taxon>Agaricomycotina</taxon>
        <taxon>Agaricomycetes</taxon>
        <taxon>Agaricomycetidae</taxon>
        <taxon>Agaricales</taxon>
        <taxon>Marasmiineae</taxon>
        <taxon>Mycenaceae</taxon>
        <taxon>Mycena</taxon>
    </lineage>
</organism>
<dbReference type="SUPFAM" id="SSF56024">
    <property type="entry name" value="Phospholipase D/nuclease"/>
    <property type="match status" value="1"/>
</dbReference>
<evidence type="ECO:0000256" key="10">
    <source>
        <dbReference type="SAM" id="Phobius"/>
    </source>
</evidence>
<evidence type="ECO:0000256" key="1">
    <source>
        <dbReference type="ARBA" id="ARBA00004123"/>
    </source>
</evidence>
<evidence type="ECO:0000256" key="8">
    <source>
        <dbReference type="ARBA" id="ARBA00023242"/>
    </source>
</evidence>
<reference evidence="11" key="1">
    <citation type="submission" date="2023-03" db="EMBL/GenBank/DDBJ databases">
        <title>Massive genome expansion in bonnet fungi (Mycena s.s.) driven by repeated elements and novel gene families across ecological guilds.</title>
        <authorList>
            <consortium name="Lawrence Berkeley National Laboratory"/>
            <person name="Harder C.B."/>
            <person name="Miyauchi S."/>
            <person name="Viragh M."/>
            <person name="Kuo A."/>
            <person name="Thoen E."/>
            <person name="Andreopoulos B."/>
            <person name="Lu D."/>
            <person name="Skrede I."/>
            <person name="Drula E."/>
            <person name="Henrissat B."/>
            <person name="Morin E."/>
            <person name="Kohler A."/>
            <person name="Barry K."/>
            <person name="LaButti K."/>
            <person name="Morin E."/>
            <person name="Salamov A."/>
            <person name="Lipzen A."/>
            <person name="Mereny Z."/>
            <person name="Hegedus B."/>
            <person name="Baldrian P."/>
            <person name="Stursova M."/>
            <person name="Weitz H."/>
            <person name="Taylor A."/>
            <person name="Grigoriev I.V."/>
            <person name="Nagy L.G."/>
            <person name="Martin F."/>
            <person name="Kauserud H."/>
        </authorList>
    </citation>
    <scope>NUCLEOTIDE SEQUENCE</scope>
    <source>
        <strain evidence="11">CBHHK200</strain>
    </source>
</reference>
<evidence type="ECO:0000256" key="9">
    <source>
        <dbReference type="SAM" id="MobiDB-lite"/>
    </source>
</evidence>
<evidence type="ECO:0000256" key="3">
    <source>
        <dbReference type="ARBA" id="ARBA00022722"/>
    </source>
</evidence>
<dbReference type="PANTHER" id="PTHR12415">
    <property type="entry name" value="TYROSYL-DNA PHOSPHODIESTERASE 1"/>
    <property type="match status" value="1"/>
</dbReference>
<accession>A0AAD6SUC8</accession>
<dbReference type="InterPro" id="IPR010347">
    <property type="entry name" value="Tdp1"/>
</dbReference>
<feature type="compositionally biased region" description="Low complexity" evidence="9">
    <location>
        <begin position="56"/>
        <end position="73"/>
    </location>
</feature>
<dbReference type="GO" id="GO:0004527">
    <property type="term" value="F:exonuclease activity"/>
    <property type="evidence" value="ECO:0007669"/>
    <property type="project" value="UniProtKB-KW"/>
</dbReference>
<keyword evidence="7" id="KW-0234">DNA repair</keyword>
<evidence type="ECO:0000256" key="7">
    <source>
        <dbReference type="ARBA" id="ARBA00023204"/>
    </source>
</evidence>
<dbReference type="GO" id="GO:0017005">
    <property type="term" value="F:3'-tyrosyl-DNA phosphodiesterase activity"/>
    <property type="evidence" value="ECO:0007669"/>
    <property type="project" value="TreeGrafter"/>
</dbReference>
<feature type="non-terminal residue" evidence="11">
    <location>
        <position position="405"/>
    </location>
</feature>
<evidence type="ECO:0000256" key="5">
    <source>
        <dbReference type="ARBA" id="ARBA00022801"/>
    </source>
</evidence>
<gene>
    <name evidence="11" type="ORF">C8F04DRAFT_1104347</name>
</gene>
<dbReference type="Proteomes" id="UP001218188">
    <property type="component" value="Unassembled WGS sequence"/>
</dbReference>
<comment type="caution">
    <text evidence="11">The sequence shown here is derived from an EMBL/GenBank/DDBJ whole genome shotgun (WGS) entry which is preliminary data.</text>
</comment>
<feature type="region of interest" description="Disordered" evidence="9">
    <location>
        <begin position="49"/>
        <end position="155"/>
    </location>
</feature>
<proteinExistence type="inferred from homology"/>
<keyword evidence="10" id="KW-0812">Transmembrane</keyword>
<evidence type="ECO:0000256" key="6">
    <source>
        <dbReference type="ARBA" id="ARBA00022839"/>
    </source>
</evidence>
<dbReference type="PANTHER" id="PTHR12415:SF0">
    <property type="entry name" value="TYROSYL-DNA PHOSPHODIESTERASE 1"/>
    <property type="match status" value="1"/>
</dbReference>
<evidence type="ECO:0000256" key="4">
    <source>
        <dbReference type="ARBA" id="ARBA00022763"/>
    </source>
</evidence>
<feature type="compositionally biased region" description="Low complexity" evidence="9">
    <location>
        <begin position="96"/>
        <end position="117"/>
    </location>
</feature>
<dbReference type="AlphaFoldDB" id="A0AAD6SUC8"/>
<comment type="subcellular location">
    <subcellularLocation>
        <location evidence="1">Nucleus</location>
    </subcellularLocation>
</comment>
<keyword evidence="6" id="KW-0269">Exonuclease</keyword>
<evidence type="ECO:0000313" key="12">
    <source>
        <dbReference type="Proteomes" id="UP001218188"/>
    </source>
</evidence>
<dbReference type="GO" id="GO:0003697">
    <property type="term" value="F:single-stranded DNA binding"/>
    <property type="evidence" value="ECO:0007669"/>
    <property type="project" value="TreeGrafter"/>
</dbReference>
<dbReference type="GO" id="GO:0006281">
    <property type="term" value="P:DNA repair"/>
    <property type="evidence" value="ECO:0007669"/>
    <property type="project" value="UniProtKB-KW"/>
</dbReference>
<name>A0AAD6SUC8_9AGAR</name>
<evidence type="ECO:0000256" key="2">
    <source>
        <dbReference type="ARBA" id="ARBA00010205"/>
    </source>
</evidence>
<evidence type="ECO:0000313" key="11">
    <source>
        <dbReference type="EMBL" id="KAJ7033572.1"/>
    </source>
</evidence>
<dbReference type="GO" id="GO:0005634">
    <property type="term" value="C:nucleus"/>
    <property type="evidence" value="ECO:0007669"/>
    <property type="project" value="UniProtKB-SubCell"/>
</dbReference>
<sequence length="405" mass="43564">MSMTRTTKRGARAVRGSARGWRAGIRCVAAAAAQEGAMAKLEVAAEEVEQHPAPQTAGACSRRARSCASTRSTPPCIPRRSMAPPLPPPLLRESQTTAAAAATASTPRPNASASPRSSGPPPPSPSPSSARTSWTRRGSTSSSSARRPWSSSRTRRARARRVGARLFFFFILIPLSFSFFTNPPLFFFFSHSPTLKNIFPTWTRVAPPLYAGRGCMHVKLLLLFYKDALSGPGANANTGGGRGWLRVVVGSANLVRADWRDVENYVFVQDIPPAAPNSKQPTTRLRTREKPGESFPAMLARTLRALGVEEALGIMGKQGHDALPLPTLLPPSPKDKSPLETNWDWRQVRAALVPSIAGRSMGWAGDKAVVWNAQPRLLRAVLALGCALDEGVAIGVSDPNPEAKR</sequence>
<dbReference type="Gene3D" id="3.30.870.10">
    <property type="entry name" value="Endonuclease Chain A"/>
    <property type="match status" value="1"/>
</dbReference>
<keyword evidence="12" id="KW-1185">Reference proteome</keyword>
<comment type="similarity">
    <text evidence="2">Belongs to the tyrosyl-DNA phosphodiesterase family.</text>
</comment>
<dbReference type="EMBL" id="JARJCM010000064">
    <property type="protein sequence ID" value="KAJ7033572.1"/>
    <property type="molecule type" value="Genomic_DNA"/>
</dbReference>
<feature type="compositionally biased region" description="Low complexity" evidence="9">
    <location>
        <begin position="127"/>
        <end position="152"/>
    </location>
</feature>
<keyword evidence="8" id="KW-0539">Nucleus</keyword>
<keyword evidence="5" id="KW-0378">Hydrolase</keyword>
<keyword evidence="4" id="KW-0227">DNA damage</keyword>
<dbReference type="Pfam" id="PF06087">
    <property type="entry name" value="Tyr-DNA_phospho"/>
    <property type="match status" value="1"/>
</dbReference>
<keyword evidence="10" id="KW-1133">Transmembrane helix</keyword>